<feature type="domain" description="SpaA-like prealbumin fold" evidence="1">
    <location>
        <begin position="1149"/>
        <end position="1269"/>
    </location>
</feature>
<feature type="domain" description="SpaA-like prealbumin fold" evidence="2">
    <location>
        <begin position="2425"/>
        <end position="2535"/>
    </location>
</feature>
<feature type="domain" description="SpaA-like prealbumin fold" evidence="1">
    <location>
        <begin position="901"/>
        <end position="1014"/>
    </location>
</feature>
<feature type="domain" description="SpaA-like prealbumin fold" evidence="1">
    <location>
        <begin position="1905"/>
        <end position="2029"/>
    </location>
</feature>
<accession>A0A4Q7YE57</accession>
<reference evidence="3 4" key="1">
    <citation type="submission" date="2019-02" db="EMBL/GenBank/DDBJ databases">
        <title>Genomic Encyclopedia of Type Strains, Phase IV (KMG-IV): sequencing the most valuable type-strain genomes for metagenomic binning, comparative biology and taxonomic classification.</title>
        <authorList>
            <person name="Goeker M."/>
        </authorList>
    </citation>
    <scope>NUCLEOTIDE SEQUENCE [LARGE SCALE GENOMIC DNA]</scope>
    <source>
        <strain evidence="3 4">DSM 105135</strain>
    </source>
</reference>
<feature type="domain" description="SpaA-like prealbumin fold" evidence="1">
    <location>
        <begin position="1515"/>
        <end position="1641"/>
    </location>
</feature>
<dbReference type="InterPro" id="IPR048834">
    <property type="entry name" value="SpaA_pre-album"/>
</dbReference>
<comment type="caution">
    <text evidence="3">The sequence shown here is derived from an EMBL/GenBank/DDBJ whole genome shotgun (WGS) entry which is preliminary data.</text>
</comment>
<dbReference type="OrthoDB" id="6662013at2"/>
<feature type="domain" description="SpaA-like prealbumin fold" evidence="1">
    <location>
        <begin position="772"/>
        <end position="896"/>
    </location>
</feature>
<dbReference type="InterPro" id="IPR006626">
    <property type="entry name" value="PbH1"/>
</dbReference>
<keyword evidence="4" id="KW-1185">Reference proteome</keyword>
<evidence type="ECO:0000259" key="2">
    <source>
        <dbReference type="Pfam" id="PF24514"/>
    </source>
</evidence>
<feature type="domain" description="SpaA-like prealbumin fold" evidence="1">
    <location>
        <begin position="1273"/>
        <end position="1394"/>
    </location>
</feature>
<evidence type="ECO:0000313" key="4">
    <source>
        <dbReference type="Proteomes" id="UP000292423"/>
    </source>
</evidence>
<feature type="domain" description="SpaA-like prealbumin fold" evidence="1">
    <location>
        <begin position="2674"/>
        <end position="2742"/>
    </location>
</feature>
<dbReference type="Proteomes" id="UP000292423">
    <property type="component" value="Unassembled WGS sequence"/>
</dbReference>
<dbReference type="InterPro" id="IPR055371">
    <property type="entry name" value="SpaA_PFL_dom_4"/>
</dbReference>
<dbReference type="SMART" id="SM00710">
    <property type="entry name" value="PbH1"/>
    <property type="match status" value="8"/>
</dbReference>
<feature type="non-terminal residue" evidence="3">
    <location>
        <position position="3143"/>
    </location>
</feature>
<proteinExistence type="predicted"/>
<feature type="domain" description="SpaA-like prealbumin fold" evidence="1">
    <location>
        <begin position="2164"/>
        <end position="2290"/>
    </location>
</feature>
<feature type="domain" description="SpaA-like prealbumin fold" evidence="1">
    <location>
        <begin position="1645"/>
        <end position="1768"/>
    </location>
</feature>
<feature type="domain" description="SpaA-like prealbumin fold" evidence="1">
    <location>
        <begin position="1019"/>
        <end position="1144"/>
    </location>
</feature>
<evidence type="ECO:0000313" key="3">
    <source>
        <dbReference type="EMBL" id="RZU35410.1"/>
    </source>
</evidence>
<feature type="domain" description="SpaA-like prealbumin fold" evidence="1">
    <location>
        <begin position="1399"/>
        <end position="1511"/>
    </location>
</feature>
<feature type="domain" description="SpaA-like prealbumin fold" evidence="1">
    <location>
        <begin position="2295"/>
        <end position="2419"/>
    </location>
</feature>
<protein>
    <submittedName>
        <fullName evidence="3">Uncharacterized protein</fullName>
    </submittedName>
</protein>
<feature type="domain" description="SpaA-like prealbumin fold" evidence="1">
    <location>
        <begin position="388"/>
        <end position="519"/>
    </location>
</feature>
<feature type="domain" description="SpaA-like prealbumin fold" evidence="1">
    <location>
        <begin position="2034"/>
        <end position="2158"/>
    </location>
</feature>
<feature type="domain" description="SpaA-like prealbumin fold" evidence="1">
    <location>
        <begin position="525"/>
        <end position="644"/>
    </location>
</feature>
<feature type="domain" description="SpaA-like prealbumin fold" evidence="1">
    <location>
        <begin position="2880"/>
        <end position="2948"/>
    </location>
</feature>
<sequence>MNGARSKLWLFLMILLAGLQLAGTALAGGVRVIQNPSFELHSDASTVTFPPPGGLIGGGTTWAYWLDSSCSGGTANQCIGGWKTTDSNSGASAVARYIEVALASTYGAFGAQNNRIVAELNASMQSRLYQPICLQAGETVTMNYYFSPRSGVGNQQVAAGLWAINDPGPIGNAISAQNSTISSTVGFTPQTAVFTAPGAGLYQIGLEAVLPATGSNGNLIDDISVILKPLIDLNTQATFSMPEGNVGPSMQLRVNGTVQTPTLVAIRQISGSATPDLDYTLGTPIGLVGTTPTISHTSGSNLWLVTIPPGEYDAGQGMFGNAKYGVVIPIESNYDVLREGTEPLTFELQPPSTDGSDTIVKWDRTNPICEGASVNQVSYDIVEVKPKLRVHKNLIARVNSADQFTTLIKDDAGNIVSSVSASATSGGGVTTSGATTGLFSAAGSYEGAFGTPYKTYTITEVMAPGSVNTLAAYTTRIDCANARVVGSGVPTVLPSGVGQTFTITIKDSDDVSCTLTNAPLPKITTFTKALGSTRAAPNDQFTLQILNGASVVNPTTTSTSAGSGNTITAGTGTITSLILQPYVTYTLREVGAGSPTADLSLYNSFISCTNAYTGSTTVLPSGTGQSFSLTLGGNDDINCTLNNIAHQPRVTLDKALTGSGRLNATDQFTVQMKQGATVVASGTTSGAGSTVTAGTGTTGPNFLSAGLSYTLTEVMAAGSSSALTAYNTRIACTNQNAASTTVLPSGQGQSFSLTPQLDDVIACTLTNGNPRIRVNKVVSSLLDANDRFTTQIRTGGAGGTVVSGTTASASAGGGVLTTGGAATYTAPGYFLGTVGTTYTLTEAISGGTSTLANYNASISCTNAATGSSTVLPSGATQPFTITPQFNDDIDCTITNITQPRISLTKVLGSSRLASTDQFTLQLKNGATVVASTTTTGTGNTVTTGTIASTQVSSGVSYTLTELASGTTVLSSYNSRLSCTNSYGASVTTLPSGAGTSFTVTPQLGDVIACTLTNDRLPRLRLNKTVAGLVDANDRFVTQVLSNAAPNAVLSGTTSDPQSGGGVLTTGGVATYNAPGMLVVTSGTTYILTEDIASGTSGLSQYSTSISCSNATAGSATTLPSGAGQRFNITPATGDNISCTFTNTPKAPLLRLNKKVSGLINAADRFTTQIKNGASVVSSTTASPGGGAITTGGAGTYTAAGSYTASVGTAYTLTEVLSTGSTPIGQYSTAITCANTRSDGPITALPSGTGQSFTLAPQYGDDITCQLDNGPAAITLIKDLANSRLVDSDEFTLEIRNSGGTVLNSLISSTTAGQLDVVTPGSGTTGITYVAGGSTYTLTETASGGTTLTNYHASIACTNATASATVLPSQAFAANKSFTVTPISGDNITCTLSNKLIAPKITLKKVLGGQRYVSTDQFTLQVRNNTDTTTLTSVTTTGTGDTVSTGSVVYAATAGTTYTLKEIAASGSLTNYVTTYSCVNNATGATSSGTAASLTFTAAQYDDFVCTFTNAPKPRLIVNKVVAAGLVDSADRFTTQIRTGGAGGTVVSGTTNSATAGGGVLTTGGVGTYTAPGAYLATGGTTYTITEAITAGTSSLSQYDTSISCVNADTNSTTVLPSGKTQPFTIAIQNSDLITCTLTNTPLPRLKVSKSVVAVADATDRFTTQIRTGGVSGTVVSGTTASATTGGGVLTTGGAGTYTAPGKYLATAGTTYTLTEALTAGASDISQYSSSLSCTNAYAASTTALPTTAYPFEVTPQLGDDISCTFANNTVAPKVRVHKTVSGLVDANDRFTTELRTGGAGGTIVSGTASSATVGGGVFTTGGAGTYTAPGDYQATAGTTYTITESLSGGTSAISQYDTSISCTNARTAGPVTTLPSGGTTPFQLTPKSGDDISCTLTNAVKPPVLTLRKDVSARINAADQFTLGVNGGAVSQTATTSGSATGVQASAINGVTLAAGTTYTLSEAMASGPSTLNLYKTQLVCSNARASGPATTLPTVLTSVTPGGAPLTSSYTITPLAGDILTCTWTNTKNLPKLRVHKTVSSLVDANDRFTTEIRTGGSGGTVVSGTTASTTAGGGVLTTGGVATYSAPGIFEGIEGTAYTLTESISGGTSSTQQYTTTVTCTNAFAGSATVMPTNAAVPYTLTPQLADDISCTLTNSVKQPVVRVHKTVTALVDANDRFTTQIRTGGVAGTVVSGTTASATSGGGVLTTGGTATYSAPGSYQATIGTTYTLTEALSGGTSLANQYATSLSCVNARTAGPATTLPSGSTAPFDLTPKAGDDISCTLTNTPIAPVIRINKTVTSIVNAADRFTTQIRTGGTGGTVVSDTTASATSGGGVLTTGGVGSYNAPGSLQAAAGTTYTFTEAMTAGPSNIGQYDTTVSCANSRAGATTPLPSGATQPFNVTPAAGDNITCTVSNAVRQPTVIITKLSTGATGSFSFATQNLATTPVSLTTTVDGTPVSSSAIAVTTRGSNVVLTETVPANWTLTAAACTDANSAVTGNTGSFGVLAGNQLTIAGTNVVAGADLRCTFTNRKSATFTLRKSWVNAKVNDAVTVSTTGATNNASLNAVANTATETDAATAVTLFAGETVAVSETFTTGNAANYTATLACTGAADTNLADGLTVNAADSAIVCTQTNTRKSANLILRKTWINAKLNDAVDVTATGLTSLASVANTANETDAAAIQTVYAGDAITLGETFTTGSAANYTSSLACTGNTTALAGSVLTVNAADTAITCTQTNSRKSVSLTLRKTWVNAKLNDAVSVTATGLTSLASVANTANETDAAAIQAVYAGDAITLGETFTTGSTANYTSSLACTGNTTALAGSVLTINAADSAIVCTQTNTRKSANLILRKTWVNAKLNDAVDVTATGLTSLASVANTANETDAAAIQTVYAGDAITLGETFTTGSAANYTSSLACAGNTTALAGSVLTVNAADTTITCTQTNSRKSASLTLRKTWASGKSGDTATVTTTGFGNNASSGASVSTGSNTTTGTLVTVYAGETGTISESFSVGSAANYTATLSCTGATDSNPSDGLTIDPADTAIVCTQTNTRKSVNLTLRKTWVNAKLNDAVSVTATGLTSLASVANTANETDAGVVQTVYAGEAITLGETFTTGSAANYTASLTCTGNATALAGSVLTV</sequence>
<gene>
    <name evidence="3" type="ORF">EV700_3363</name>
</gene>
<feature type="domain" description="SpaA-like prealbumin fold" evidence="1">
    <location>
        <begin position="1773"/>
        <end position="1899"/>
    </location>
</feature>
<evidence type="ECO:0000259" key="1">
    <source>
        <dbReference type="Pfam" id="PF20674"/>
    </source>
</evidence>
<dbReference type="EMBL" id="SHKX01000018">
    <property type="protein sequence ID" value="RZU35410.1"/>
    <property type="molecule type" value="Genomic_DNA"/>
</dbReference>
<feature type="domain" description="SpaA-like prealbumin fold" evidence="1">
    <location>
        <begin position="2777"/>
        <end position="2845"/>
    </location>
</feature>
<dbReference type="Pfam" id="PF24514">
    <property type="entry name" value="SpaA_4"/>
    <property type="match status" value="1"/>
</dbReference>
<name>A0A4Q7YE57_9GAMM</name>
<dbReference type="RefSeq" id="WP_130415965.1">
    <property type="nucleotide sequence ID" value="NZ_SHKX01000018.1"/>
</dbReference>
<organism evidence="3 4">
    <name type="scientific">Fluviicoccus keumensis</name>
    <dbReference type="NCBI Taxonomy" id="1435465"/>
    <lineage>
        <taxon>Bacteria</taxon>
        <taxon>Pseudomonadati</taxon>
        <taxon>Pseudomonadota</taxon>
        <taxon>Gammaproteobacteria</taxon>
        <taxon>Moraxellales</taxon>
        <taxon>Moraxellaceae</taxon>
        <taxon>Fluviicoccus</taxon>
    </lineage>
</organism>
<dbReference type="Pfam" id="PF20674">
    <property type="entry name" value="SpaA_3"/>
    <property type="match status" value="19"/>
</dbReference>
<feature type="domain" description="SpaA-like prealbumin fold" evidence="1">
    <location>
        <begin position="650"/>
        <end position="768"/>
    </location>
</feature>